<evidence type="ECO:0000313" key="3">
    <source>
        <dbReference type="EMBL" id="MBL1092274.1"/>
    </source>
</evidence>
<organism evidence="3 4">
    <name type="scientific">Streptomyces siderophoricus</name>
    <dbReference type="NCBI Taxonomy" id="2802281"/>
    <lineage>
        <taxon>Bacteria</taxon>
        <taxon>Bacillati</taxon>
        <taxon>Actinomycetota</taxon>
        <taxon>Actinomycetes</taxon>
        <taxon>Kitasatosporales</taxon>
        <taxon>Streptomycetaceae</taxon>
        <taxon>Streptomyces</taxon>
    </lineage>
</organism>
<gene>
    <name evidence="3" type="ORF">JK360_23265</name>
</gene>
<accession>A0ABS1MX21</accession>
<dbReference type="EMBL" id="JAERRI010000012">
    <property type="protein sequence ID" value="MBL1092274.1"/>
    <property type="molecule type" value="Genomic_DNA"/>
</dbReference>
<keyword evidence="2" id="KW-0732">Signal</keyword>
<evidence type="ECO:0000256" key="1">
    <source>
        <dbReference type="SAM" id="MobiDB-lite"/>
    </source>
</evidence>
<protein>
    <recommendedName>
        <fullName evidence="5">Lipoprotein</fullName>
    </recommendedName>
</protein>
<evidence type="ECO:0000256" key="2">
    <source>
        <dbReference type="SAM" id="SignalP"/>
    </source>
</evidence>
<feature type="region of interest" description="Disordered" evidence="1">
    <location>
        <begin position="137"/>
        <end position="161"/>
    </location>
</feature>
<name>A0ABS1MX21_9ACTN</name>
<feature type="signal peptide" evidence="2">
    <location>
        <begin position="1"/>
        <end position="20"/>
    </location>
</feature>
<evidence type="ECO:0000313" key="4">
    <source>
        <dbReference type="Proteomes" id="UP000629371"/>
    </source>
</evidence>
<evidence type="ECO:0008006" key="5">
    <source>
        <dbReference type="Google" id="ProtNLM"/>
    </source>
</evidence>
<feature type="compositionally biased region" description="Low complexity" evidence="1">
    <location>
        <begin position="41"/>
        <end position="54"/>
    </location>
</feature>
<keyword evidence="4" id="KW-1185">Reference proteome</keyword>
<feature type="chain" id="PRO_5047014575" description="Lipoprotein" evidence="2">
    <location>
        <begin position="21"/>
        <end position="320"/>
    </location>
</feature>
<sequence length="320" mass="32889">MRRGVALGAAVLALSLPLSACSSDGGSEAGGSSGASGSGGSSTADAAASPSSSATPRVDPASYRHALSNALGPLNSALQGVDRAEEGGSLNRALDSAASKAEAAADALETARTPENATAGNGQLVISLRALGQDLRSARGSGGRCAGSPRVTLDTAESPKSVREAGRALTNLGYDATLRLPRTEKAQHRRLANGAFIRDSSRGGLGRLTVRNGTSSDAVVTLTRGTRTAFSVYIRKGSNTTIRSVNSGAYTVYFTTGEDWNSRKSSFTRECSFEKFDDKANFRTVQVSGGTQYTVLTFTLNKVIGGNATTSQVPPGEFPS</sequence>
<reference evidence="3 4" key="1">
    <citation type="submission" date="2021-01" db="EMBL/GenBank/DDBJ databases">
        <title>WGS of actinomycetes isolated from Thailand.</title>
        <authorList>
            <person name="Thawai C."/>
        </authorList>
    </citation>
    <scope>NUCLEOTIDE SEQUENCE [LARGE SCALE GENOMIC DNA]</scope>
    <source>
        <strain evidence="3 4">CH9-7</strain>
    </source>
</reference>
<feature type="region of interest" description="Disordered" evidence="1">
    <location>
        <begin position="23"/>
        <end position="60"/>
    </location>
</feature>
<proteinExistence type="predicted"/>
<feature type="compositionally biased region" description="Gly residues" evidence="1">
    <location>
        <begin position="27"/>
        <end position="40"/>
    </location>
</feature>
<comment type="caution">
    <text evidence="3">The sequence shown here is derived from an EMBL/GenBank/DDBJ whole genome shotgun (WGS) entry which is preliminary data.</text>
</comment>
<dbReference type="Proteomes" id="UP000629371">
    <property type="component" value="Unassembled WGS sequence"/>
</dbReference>